<gene>
    <name evidence="2" type="ORF">HW564_20375</name>
</gene>
<dbReference type="RefSeq" id="WP_144083968.1">
    <property type="nucleotide sequence ID" value="NZ_CP076685.1"/>
</dbReference>
<evidence type="ECO:0008006" key="4">
    <source>
        <dbReference type="Google" id="ProtNLM"/>
    </source>
</evidence>
<feature type="chain" id="PRO_5032824109" description="Lipoprotein" evidence="1">
    <location>
        <begin position="23"/>
        <end position="123"/>
    </location>
</feature>
<name>A0A850LPK2_9RHOB</name>
<comment type="caution">
    <text evidence="2">The sequence shown here is derived from an EMBL/GenBank/DDBJ whole genome shotgun (WGS) entry which is preliminary data.</text>
</comment>
<accession>A0A850LPK2</accession>
<dbReference type="EMBL" id="JABXIY010000063">
    <property type="protein sequence ID" value="NVK99285.1"/>
    <property type="molecule type" value="Genomic_DNA"/>
</dbReference>
<protein>
    <recommendedName>
        <fullName evidence="4">Lipoprotein</fullName>
    </recommendedName>
</protein>
<sequence>MKYWMSAVTVTFAFLVSQFVFSSQVAAVELKATRAELNCLLTHRQQIDRVSTPLVIVAPSLCPEIPFKNYDPVLLSKNSTGRMRGVRVYTKSRASCIVSKIPHVSGGERSGGPSEVLELKIDC</sequence>
<feature type="signal peptide" evidence="1">
    <location>
        <begin position="1"/>
        <end position="22"/>
    </location>
</feature>
<evidence type="ECO:0000313" key="3">
    <source>
        <dbReference type="Proteomes" id="UP000565723"/>
    </source>
</evidence>
<evidence type="ECO:0000313" key="2">
    <source>
        <dbReference type="EMBL" id="NVK99285.1"/>
    </source>
</evidence>
<dbReference type="Proteomes" id="UP000565723">
    <property type="component" value="Unassembled WGS sequence"/>
</dbReference>
<keyword evidence="1" id="KW-0732">Signal</keyword>
<organism evidence="2 3">
    <name type="scientific">Ruegeria pomeroyi</name>
    <dbReference type="NCBI Taxonomy" id="89184"/>
    <lineage>
        <taxon>Bacteria</taxon>
        <taxon>Pseudomonadati</taxon>
        <taxon>Pseudomonadota</taxon>
        <taxon>Alphaproteobacteria</taxon>
        <taxon>Rhodobacterales</taxon>
        <taxon>Roseobacteraceae</taxon>
        <taxon>Ruegeria</taxon>
    </lineage>
</organism>
<proteinExistence type="predicted"/>
<evidence type="ECO:0000256" key="1">
    <source>
        <dbReference type="SAM" id="SignalP"/>
    </source>
</evidence>
<reference evidence="2 3" key="1">
    <citation type="journal article" date="2020" name="Proc. Natl. Acad. Sci. U.S.A.">
        <title>Ecological drivers of bacterial community assembly in synthetic phycospheres.</title>
        <authorList>
            <person name="Fu H."/>
            <person name="Uchimiya M."/>
            <person name="Gore J."/>
            <person name="Moran M.A."/>
        </authorList>
    </citation>
    <scope>NUCLEOTIDE SEQUENCE [LARGE SCALE GENOMIC DNA]</scope>
    <source>
        <strain evidence="2">HF-Din03</strain>
    </source>
</reference>
<dbReference type="AlphaFoldDB" id="A0A850LPK2"/>